<evidence type="ECO:0000313" key="3">
    <source>
        <dbReference type="Proteomes" id="UP000697995"/>
    </source>
</evidence>
<comment type="caution">
    <text evidence="2">The sequence shown here is derived from an EMBL/GenBank/DDBJ whole genome shotgun (WGS) entry which is preliminary data.</text>
</comment>
<dbReference type="Gene3D" id="1.10.3990.20">
    <property type="entry name" value="protein bp1543"/>
    <property type="match status" value="1"/>
</dbReference>
<sequence length="101" mass="11506">MCNVFASQDPSTYASETRAIRLHGHCTSIRLEAAFWRILERIAEVEGTSVSRFLTTLHDEVLARRGEIGNFASLLRVTCLHWLENQDRHAEEVAARRRLAA</sequence>
<dbReference type="Pfam" id="PF13467">
    <property type="entry name" value="RHH_4"/>
    <property type="match status" value="1"/>
</dbReference>
<organism evidence="2 3">
    <name type="scientific">Paracraurococcus ruber</name>
    <dbReference type="NCBI Taxonomy" id="77675"/>
    <lineage>
        <taxon>Bacteria</taxon>
        <taxon>Pseudomonadati</taxon>
        <taxon>Pseudomonadota</taxon>
        <taxon>Alphaproteobacteria</taxon>
        <taxon>Acetobacterales</taxon>
        <taxon>Roseomonadaceae</taxon>
        <taxon>Paracraurococcus</taxon>
    </lineage>
</organism>
<proteinExistence type="predicted"/>
<evidence type="ECO:0000259" key="1">
    <source>
        <dbReference type="Pfam" id="PF13467"/>
    </source>
</evidence>
<dbReference type="EMBL" id="NRSG01000125">
    <property type="protein sequence ID" value="MBK1659803.1"/>
    <property type="molecule type" value="Genomic_DNA"/>
</dbReference>
<feature type="domain" description="Ribbon-helix-helix" evidence="1">
    <location>
        <begin position="16"/>
        <end position="83"/>
    </location>
</feature>
<dbReference type="InterPro" id="IPR027373">
    <property type="entry name" value="RHH_dom"/>
</dbReference>
<dbReference type="InterPro" id="IPR038268">
    <property type="entry name" value="RHH_sf"/>
</dbReference>
<dbReference type="RefSeq" id="WP_133217796.1">
    <property type="nucleotide sequence ID" value="NZ_NRSG01000125.1"/>
</dbReference>
<keyword evidence="3" id="KW-1185">Reference proteome</keyword>
<protein>
    <submittedName>
        <fullName evidence="2">Aryl-sulfate sulfotransferase</fullName>
    </submittedName>
</protein>
<dbReference type="Proteomes" id="UP000697995">
    <property type="component" value="Unassembled WGS sequence"/>
</dbReference>
<evidence type="ECO:0000313" key="2">
    <source>
        <dbReference type="EMBL" id="MBK1659803.1"/>
    </source>
</evidence>
<name>A0ABS1CZH9_9PROT</name>
<reference evidence="2 3" key="1">
    <citation type="journal article" date="2020" name="Microorganisms">
        <title>Osmotic Adaptation and Compatible Solute Biosynthesis of Phototrophic Bacteria as Revealed from Genome Analyses.</title>
        <authorList>
            <person name="Imhoff J.F."/>
            <person name="Rahn T."/>
            <person name="Kunzel S."/>
            <person name="Keller A."/>
            <person name="Neulinger S.C."/>
        </authorList>
    </citation>
    <scope>NUCLEOTIDE SEQUENCE [LARGE SCALE GENOMIC DNA]</scope>
    <source>
        <strain evidence="2 3">DSM 15382</strain>
    </source>
</reference>
<accession>A0ABS1CZH9</accession>
<gene>
    <name evidence="2" type="ORF">CKO45_16340</name>
</gene>